<dbReference type="EMBL" id="CAEZZD010000041">
    <property type="protein sequence ID" value="CAB4745233.1"/>
    <property type="molecule type" value="Genomic_DNA"/>
</dbReference>
<feature type="domain" description="HRDC" evidence="1">
    <location>
        <begin position="236"/>
        <end position="316"/>
    </location>
</feature>
<dbReference type="GO" id="GO:0008408">
    <property type="term" value="F:3'-5' exonuclease activity"/>
    <property type="evidence" value="ECO:0007669"/>
    <property type="project" value="InterPro"/>
</dbReference>
<dbReference type="InterPro" id="IPR041605">
    <property type="entry name" value="Exo_C"/>
</dbReference>
<dbReference type="PROSITE" id="PS50967">
    <property type="entry name" value="HRDC"/>
    <property type="match status" value="1"/>
</dbReference>
<dbReference type="EMBL" id="CAESAI010000033">
    <property type="protein sequence ID" value="CAB4342735.1"/>
    <property type="molecule type" value="Genomic_DNA"/>
</dbReference>
<dbReference type="PANTHER" id="PTHR47649">
    <property type="entry name" value="RIBONUCLEASE D"/>
    <property type="match status" value="1"/>
</dbReference>
<dbReference type="SMART" id="SM00341">
    <property type="entry name" value="HRDC"/>
    <property type="match status" value="1"/>
</dbReference>
<dbReference type="EMBL" id="CAFBPK010000018">
    <property type="protein sequence ID" value="CAB5024046.1"/>
    <property type="molecule type" value="Genomic_DNA"/>
</dbReference>
<organism evidence="6">
    <name type="scientific">freshwater metagenome</name>
    <dbReference type="NCBI Taxonomy" id="449393"/>
    <lineage>
        <taxon>unclassified sequences</taxon>
        <taxon>metagenomes</taxon>
        <taxon>ecological metagenomes</taxon>
    </lineage>
</organism>
<evidence type="ECO:0000313" key="7">
    <source>
        <dbReference type="EMBL" id="CAB5024046.1"/>
    </source>
</evidence>
<dbReference type="InterPro" id="IPR010997">
    <property type="entry name" value="HRDC-like_sf"/>
</dbReference>
<dbReference type="CDD" id="cd06142">
    <property type="entry name" value="RNaseD_exo"/>
    <property type="match status" value="1"/>
</dbReference>
<evidence type="ECO:0000259" key="1">
    <source>
        <dbReference type="PROSITE" id="PS50967"/>
    </source>
</evidence>
<dbReference type="GO" id="GO:0000166">
    <property type="term" value="F:nucleotide binding"/>
    <property type="evidence" value="ECO:0007669"/>
    <property type="project" value="InterPro"/>
</dbReference>
<dbReference type="SUPFAM" id="SSF47819">
    <property type="entry name" value="HRDC-like"/>
    <property type="match status" value="1"/>
</dbReference>
<dbReference type="Gene3D" id="3.30.420.10">
    <property type="entry name" value="Ribonuclease H-like superfamily/Ribonuclease H"/>
    <property type="match status" value="1"/>
</dbReference>
<dbReference type="SUPFAM" id="SSF53098">
    <property type="entry name" value="Ribonuclease H-like"/>
    <property type="match status" value="1"/>
</dbReference>
<dbReference type="InterPro" id="IPR044876">
    <property type="entry name" value="HRDC_dom_sf"/>
</dbReference>
<name>A0A6J6XTL5_9ZZZZ</name>
<sequence>MTEPIEDATAASAEPESTSVKVVAPRDGLPPIITTDKQLAELISALSAGTGPVALDAERASGFKYSQRAYLIQLRRNGSGSHLIDPTCFENLDPLQDALSGVDWILHAASQDLVCLAEVGLVPTAQLFDSELAGRILGYERVGLGPLIETQLGFSLAKEHSAADWSTRPLPESWLNYAALDVEFLIELWELLATKLHEAEKFHWAIQEFDHVKRTTGPIERVDPWRRTSGMHVIRKPRELAIVREVWHARDEIARDADIAPGRILSDSHIVTLASSGMTTTTELKSLSFMHLRNVKRHANSWITATLRAHELPETELPPLKLPATGPPAPRNWESRNPQAWKRLEFARAALAEIATKLELPTENLMTPETVRKVLWAPPETPSELETVLAQLNARPWQIEIVAPVLETAIWQLPTKVEVSEL</sequence>
<evidence type="ECO:0000313" key="8">
    <source>
        <dbReference type="EMBL" id="CAB5047300.1"/>
    </source>
</evidence>
<reference evidence="6" key="1">
    <citation type="submission" date="2020-05" db="EMBL/GenBank/DDBJ databases">
        <authorList>
            <person name="Chiriac C."/>
            <person name="Salcher M."/>
            <person name="Ghai R."/>
            <person name="Kavagutti S V."/>
        </authorList>
    </citation>
    <scope>NUCLEOTIDE SEQUENCE</scope>
</reference>
<dbReference type="Gene3D" id="1.10.150.80">
    <property type="entry name" value="HRDC domain"/>
    <property type="match status" value="2"/>
</dbReference>
<dbReference type="PANTHER" id="PTHR47649:SF1">
    <property type="entry name" value="RIBONUCLEASE D"/>
    <property type="match status" value="1"/>
</dbReference>
<dbReference type="AlphaFoldDB" id="A0A6J6XTL5"/>
<dbReference type="Pfam" id="PF18305">
    <property type="entry name" value="DNA_pol_A_exoN"/>
    <property type="match status" value="1"/>
</dbReference>
<dbReference type="InterPro" id="IPR012337">
    <property type="entry name" value="RNaseH-like_sf"/>
</dbReference>
<dbReference type="InterPro" id="IPR051086">
    <property type="entry name" value="RNase_D-like"/>
</dbReference>
<dbReference type="SMART" id="SM00474">
    <property type="entry name" value="35EXOc"/>
    <property type="match status" value="1"/>
</dbReference>
<evidence type="ECO:0000313" key="2">
    <source>
        <dbReference type="EMBL" id="CAB4342474.1"/>
    </source>
</evidence>
<dbReference type="InterPro" id="IPR002562">
    <property type="entry name" value="3'-5'_exonuclease_dom"/>
</dbReference>
<dbReference type="Pfam" id="PF00570">
    <property type="entry name" value="HRDC"/>
    <property type="match status" value="1"/>
</dbReference>
<dbReference type="EMBL" id="CAESAD010000008">
    <property type="protein sequence ID" value="CAB4342474.1"/>
    <property type="molecule type" value="Genomic_DNA"/>
</dbReference>
<gene>
    <name evidence="4" type="ORF">UFOPK2648_00718</name>
    <name evidence="5" type="ORF">UFOPK2824_00402</name>
    <name evidence="6" type="ORF">UFOPK3037_00590</name>
    <name evidence="3" type="ORF">UFOPK3406_01156</name>
    <name evidence="2" type="ORF">UFOPK3925_01131</name>
    <name evidence="7" type="ORF">UFOPK4097_01107</name>
    <name evidence="8" type="ORF">UFOPK4301_00511</name>
</gene>
<dbReference type="EMBL" id="CAFBQG010000046">
    <property type="protein sequence ID" value="CAB5047300.1"/>
    <property type="molecule type" value="Genomic_DNA"/>
</dbReference>
<dbReference type="EMBL" id="CAFAAO010000006">
    <property type="protein sequence ID" value="CAB4800332.1"/>
    <property type="molecule type" value="Genomic_DNA"/>
</dbReference>
<evidence type="ECO:0000313" key="3">
    <source>
        <dbReference type="EMBL" id="CAB4342735.1"/>
    </source>
</evidence>
<evidence type="ECO:0000313" key="4">
    <source>
        <dbReference type="EMBL" id="CAB4708075.1"/>
    </source>
</evidence>
<protein>
    <submittedName>
        <fullName evidence="6">Unannotated protein</fullName>
    </submittedName>
</protein>
<dbReference type="GO" id="GO:0006139">
    <property type="term" value="P:nucleobase-containing compound metabolic process"/>
    <property type="evidence" value="ECO:0007669"/>
    <property type="project" value="InterPro"/>
</dbReference>
<dbReference type="Pfam" id="PF01612">
    <property type="entry name" value="DNA_pol_A_exo1"/>
    <property type="match status" value="1"/>
</dbReference>
<evidence type="ECO:0000313" key="6">
    <source>
        <dbReference type="EMBL" id="CAB4800332.1"/>
    </source>
</evidence>
<accession>A0A6J6XTL5</accession>
<dbReference type="EMBL" id="CAEZYC010000033">
    <property type="protein sequence ID" value="CAB4708075.1"/>
    <property type="molecule type" value="Genomic_DNA"/>
</dbReference>
<dbReference type="InterPro" id="IPR036397">
    <property type="entry name" value="RNaseH_sf"/>
</dbReference>
<dbReference type="GO" id="GO:0003676">
    <property type="term" value="F:nucleic acid binding"/>
    <property type="evidence" value="ECO:0007669"/>
    <property type="project" value="InterPro"/>
</dbReference>
<dbReference type="InterPro" id="IPR002121">
    <property type="entry name" value="HRDC_dom"/>
</dbReference>
<evidence type="ECO:0000313" key="5">
    <source>
        <dbReference type="EMBL" id="CAB4745233.1"/>
    </source>
</evidence>
<proteinExistence type="predicted"/>